<keyword evidence="12" id="KW-1185">Reference proteome</keyword>
<keyword evidence="5" id="KW-0255">Endonuclease</keyword>
<evidence type="ECO:0000256" key="6">
    <source>
        <dbReference type="ARBA" id="ARBA00022801"/>
    </source>
</evidence>
<dbReference type="EC" id="2.7.7.49" evidence="1"/>
<sequence>MLKSCLSVRTLQMVLSMGLTANELASAPAIIAKLKDRCNAGRNHHVWRQQFATSKQRPDQAVDEWLCEIRELATKCCFATDCCANCEETRILGQIVFGVQNDDIRRKLLEERTGLTLARATAMLRTAEVAAKQSNNITTGTSFSRVNQVSTTATRTPPPPHNKPASCFPHVQTRHIPTVVTVVTASTPAKRVRMEHDLNQLKAEFPKIFDGTCQPMKGPPCHFQLMEGATPIAMRGTRPVSVPLMPRLKIELDTSGKDDSLRLCVDFRQLNKAIIRPLFETATPFQAVRTIPPGMQYFTYLRLPFGVTHAGDDYSRRVVDIFDDLPCSRRVVEDVIVFSKTYDEHILAVRDLFTRAANHNIALNCDKLVFAESSVKFGGYIVDSTGFRSNPDVTQAIQQFLSPENITDLRAFFGLCQQSNKETRYAMIELECLGVTWAMYKCRQFIEGLPSFEVITDHKPLIPILNDYAFDKLDNPRLLRLRLKMQRFSFVAKRVPGKSNTDAYALSRELVDKATAADELAEGTPSFSPRVAMLSAIELSEPSVLDPVLEKVKSAAAVDPVMFELRELVLRGFTNEKANLSLPMRSFWAVRYQLAIDEDDDIIVMGARVVVPSVLRRDIVNDLVDMHQGATKLRQRARLALYRPHMDVDIANAARNCTKCFERLPSHPPEPLLGLAEVKDFLQQWGISLGTSSPHYDQSNVRAEAEVKQMKKLMEASWSRGSFNEDKFSKAILLYRNAPRMGGFSPAQLVFNHPVRDCLPAHHRSFTPEWQKSLIKLERTMMNARKKQAENFNHTAHTLPLLDIGQHVAIQHPITKRWSTPGVIVEVGANRDYLIKTTAGRLFRRNRRFLRHLIPTMPTGAVANDPPLNPPLTTENEPVAGAYQPETGIQPQRKSTRKPQPSTHYPDNEYVKP</sequence>
<evidence type="ECO:0000313" key="12">
    <source>
        <dbReference type="Proteomes" id="UP000076858"/>
    </source>
</evidence>
<dbReference type="InterPro" id="IPR050951">
    <property type="entry name" value="Retrovirus_Pol_polyprotein"/>
</dbReference>
<dbReference type="Pfam" id="PF17917">
    <property type="entry name" value="RT_RNaseH"/>
    <property type="match status" value="1"/>
</dbReference>
<proteinExistence type="predicted"/>
<keyword evidence="7" id="KW-0695">RNA-directed DNA polymerase</keyword>
<evidence type="ECO:0000256" key="2">
    <source>
        <dbReference type="ARBA" id="ARBA00022679"/>
    </source>
</evidence>
<dbReference type="GO" id="GO:0003676">
    <property type="term" value="F:nucleic acid binding"/>
    <property type="evidence" value="ECO:0007669"/>
    <property type="project" value="InterPro"/>
</dbReference>
<dbReference type="Gene3D" id="3.30.420.10">
    <property type="entry name" value="Ribonuclease H-like superfamily/Ribonuclease H"/>
    <property type="match status" value="1"/>
</dbReference>
<reference evidence="11 12" key="1">
    <citation type="submission" date="2016-03" db="EMBL/GenBank/DDBJ databases">
        <title>EvidentialGene: Evidence-directed Construction of Genes on Genomes.</title>
        <authorList>
            <person name="Gilbert D.G."/>
            <person name="Choi J.-H."/>
            <person name="Mockaitis K."/>
            <person name="Colbourne J."/>
            <person name="Pfrender M."/>
        </authorList>
    </citation>
    <scope>NUCLEOTIDE SEQUENCE [LARGE SCALE GENOMIC DNA]</scope>
    <source>
        <strain evidence="11 12">Xinb3</strain>
        <tissue evidence="11">Complete organism</tissue>
    </source>
</reference>
<dbReference type="PANTHER" id="PTHR37984:SF9">
    <property type="entry name" value="INTEGRASE CATALYTIC DOMAIN-CONTAINING PROTEIN"/>
    <property type="match status" value="1"/>
</dbReference>
<dbReference type="PANTHER" id="PTHR37984">
    <property type="entry name" value="PROTEIN CBG26694"/>
    <property type="match status" value="1"/>
</dbReference>
<dbReference type="InterPro" id="IPR036397">
    <property type="entry name" value="RNaseH_sf"/>
</dbReference>
<evidence type="ECO:0000256" key="5">
    <source>
        <dbReference type="ARBA" id="ARBA00022759"/>
    </source>
</evidence>
<dbReference type="InterPro" id="IPR043502">
    <property type="entry name" value="DNA/RNA_pol_sf"/>
</dbReference>
<dbReference type="Pfam" id="PF17921">
    <property type="entry name" value="Integrase_H2C2"/>
    <property type="match status" value="1"/>
</dbReference>
<feature type="domain" description="Integrase zinc-binding" evidence="10">
    <location>
        <begin position="611"/>
        <end position="663"/>
    </location>
</feature>
<dbReference type="Gene3D" id="3.30.70.270">
    <property type="match status" value="1"/>
</dbReference>
<keyword evidence="4" id="KW-0540">Nuclease</keyword>
<keyword evidence="2" id="KW-0808">Transferase</keyword>
<feature type="domain" description="Reverse transcriptase RNase H-like" evidence="9">
    <location>
        <begin position="419"/>
        <end position="488"/>
    </location>
</feature>
<feature type="region of interest" description="Disordered" evidence="8">
    <location>
        <begin position="858"/>
        <end position="913"/>
    </location>
</feature>
<evidence type="ECO:0000259" key="9">
    <source>
        <dbReference type="Pfam" id="PF17917"/>
    </source>
</evidence>
<accession>A0A164QHT2</accession>
<evidence type="ECO:0000259" key="10">
    <source>
        <dbReference type="Pfam" id="PF17921"/>
    </source>
</evidence>
<dbReference type="SUPFAM" id="SSF56672">
    <property type="entry name" value="DNA/RNA polymerases"/>
    <property type="match status" value="1"/>
</dbReference>
<dbReference type="STRING" id="35525.A0A164QHT2"/>
<comment type="caution">
    <text evidence="11">The sequence shown here is derived from an EMBL/GenBank/DDBJ whole genome shotgun (WGS) entry which is preliminary data.</text>
</comment>
<keyword evidence="3" id="KW-0548">Nucleotidyltransferase</keyword>
<name>A0A164QHT2_9CRUS</name>
<evidence type="ECO:0000256" key="7">
    <source>
        <dbReference type="ARBA" id="ARBA00022918"/>
    </source>
</evidence>
<protein>
    <recommendedName>
        <fullName evidence="1">RNA-directed DNA polymerase</fullName>
        <ecNumber evidence="1">2.7.7.49</ecNumber>
    </recommendedName>
</protein>
<evidence type="ECO:0000313" key="11">
    <source>
        <dbReference type="EMBL" id="KZS07765.1"/>
    </source>
</evidence>
<dbReference type="InterPro" id="IPR043128">
    <property type="entry name" value="Rev_trsase/Diguanyl_cyclase"/>
</dbReference>
<evidence type="ECO:0000256" key="8">
    <source>
        <dbReference type="SAM" id="MobiDB-lite"/>
    </source>
</evidence>
<dbReference type="Proteomes" id="UP000076858">
    <property type="component" value="Unassembled WGS sequence"/>
</dbReference>
<dbReference type="GO" id="GO:0004519">
    <property type="term" value="F:endonuclease activity"/>
    <property type="evidence" value="ECO:0007669"/>
    <property type="project" value="UniProtKB-KW"/>
</dbReference>
<dbReference type="AlphaFoldDB" id="A0A164QHT2"/>
<dbReference type="InterPro" id="IPR041588">
    <property type="entry name" value="Integrase_H2C2"/>
</dbReference>
<dbReference type="OrthoDB" id="6377591at2759"/>
<feature type="compositionally biased region" description="Polar residues" evidence="8">
    <location>
        <begin position="887"/>
        <end position="905"/>
    </location>
</feature>
<organism evidence="11 12">
    <name type="scientific">Daphnia magna</name>
    <dbReference type="NCBI Taxonomy" id="35525"/>
    <lineage>
        <taxon>Eukaryota</taxon>
        <taxon>Metazoa</taxon>
        <taxon>Ecdysozoa</taxon>
        <taxon>Arthropoda</taxon>
        <taxon>Crustacea</taxon>
        <taxon>Branchiopoda</taxon>
        <taxon>Diplostraca</taxon>
        <taxon>Cladocera</taxon>
        <taxon>Anomopoda</taxon>
        <taxon>Daphniidae</taxon>
        <taxon>Daphnia</taxon>
    </lineage>
</organism>
<evidence type="ECO:0000256" key="4">
    <source>
        <dbReference type="ARBA" id="ARBA00022722"/>
    </source>
</evidence>
<gene>
    <name evidence="11" type="ORF">APZ42_028451</name>
</gene>
<dbReference type="InterPro" id="IPR041373">
    <property type="entry name" value="RT_RNaseH"/>
</dbReference>
<keyword evidence="6" id="KW-0378">Hydrolase</keyword>
<evidence type="ECO:0000256" key="1">
    <source>
        <dbReference type="ARBA" id="ARBA00012493"/>
    </source>
</evidence>
<dbReference type="GO" id="GO:0016787">
    <property type="term" value="F:hydrolase activity"/>
    <property type="evidence" value="ECO:0007669"/>
    <property type="project" value="UniProtKB-KW"/>
</dbReference>
<dbReference type="EMBL" id="LRGB01002408">
    <property type="protein sequence ID" value="KZS07765.1"/>
    <property type="molecule type" value="Genomic_DNA"/>
</dbReference>
<evidence type="ECO:0000256" key="3">
    <source>
        <dbReference type="ARBA" id="ARBA00022695"/>
    </source>
</evidence>
<dbReference type="GO" id="GO:0003964">
    <property type="term" value="F:RNA-directed DNA polymerase activity"/>
    <property type="evidence" value="ECO:0007669"/>
    <property type="project" value="UniProtKB-KW"/>
</dbReference>
<dbReference type="Gene3D" id="1.10.340.70">
    <property type="match status" value="1"/>
</dbReference>